<dbReference type="AlphaFoldDB" id="A0AAE9ECI7"/>
<accession>A0AAE9ECI7</accession>
<feature type="domain" description="BTB" evidence="2">
    <location>
        <begin position="38"/>
        <end position="78"/>
    </location>
</feature>
<evidence type="ECO:0000313" key="4">
    <source>
        <dbReference type="Proteomes" id="UP000829354"/>
    </source>
</evidence>
<dbReference type="InterPro" id="IPR011333">
    <property type="entry name" value="SKP1/BTB/POZ_sf"/>
</dbReference>
<evidence type="ECO:0000256" key="1">
    <source>
        <dbReference type="SAM" id="MobiDB-lite"/>
    </source>
</evidence>
<protein>
    <recommendedName>
        <fullName evidence="2">BTB domain-containing protein</fullName>
    </recommendedName>
</protein>
<organism evidence="3 4">
    <name type="scientific">Caenorhabditis briggsae</name>
    <dbReference type="NCBI Taxonomy" id="6238"/>
    <lineage>
        <taxon>Eukaryota</taxon>
        <taxon>Metazoa</taxon>
        <taxon>Ecdysozoa</taxon>
        <taxon>Nematoda</taxon>
        <taxon>Chromadorea</taxon>
        <taxon>Rhabditida</taxon>
        <taxon>Rhabditina</taxon>
        <taxon>Rhabditomorpha</taxon>
        <taxon>Rhabditoidea</taxon>
        <taxon>Rhabditidae</taxon>
        <taxon>Peloderinae</taxon>
        <taxon>Caenorhabditis</taxon>
    </lineage>
</organism>
<name>A0AAE9ECI7_CAEBR</name>
<feature type="compositionally biased region" description="Basic and acidic residues" evidence="1">
    <location>
        <begin position="7"/>
        <end position="21"/>
    </location>
</feature>
<evidence type="ECO:0000313" key="3">
    <source>
        <dbReference type="EMBL" id="UMM20491.1"/>
    </source>
</evidence>
<dbReference type="InterPro" id="IPR052664">
    <property type="entry name" value="BTB-MATH_domain_protein"/>
</dbReference>
<keyword evidence="4" id="KW-1185">Reference proteome</keyword>
<dbReference type="Gene3D" id="3.30.710.10">
    <property type="entry name" value="Potassium Channel Kv1.1, Chain A"/>
    <property type="match status" value="1"/>
</dbReference>
<dbReference type="CDD" id="cd18186">
    <property type="entry name" value="BTB_POZ_ZBTB_KLHL-like"/>
    <property type="match status" value="1"/>
</dbReference>
<proteinExistence type="predicted"/>
<dbReference type="SUPFAM" id="SSF54695">
    <property type="entry name" value="POZ domain"/>
    <property type="match status" value="1"/>
</dbReference>
<dbReference type="PANTHER" id="PTHR22743:SF165">
    <property type="entry name" value="BTB AND MATH DOMAIN CONTAINING-RELATED"/>
    <property type="match status" value="1"/>
</dbReference>
<dbReference type="Pfam" id="PF00651">
    <property type="entry name" value="BTB"/>
    <property type="match status" value="1"/>
</dbReference>
<gene>
    <name evidence="3" type="ORF">L5515_015746</name>
</gene>
<dbReference type="Proteomes" id="UP000829354">
    <property type="component" value="Chromosome II"/>
</dbReference>
<feature type="region of interest" description="Disordered" evidence="1">
    <location>
        <begin position="1"/>
        <end position="21"/>
    </location>
</feature>
<evidence type="ECO:0000259" key="2">
    <source>
        <dbReference type="PROSITE" id="PS50097"/>
    </source>
</evidence>
<dbReference type="PANTHER" id="PTHR22743">
    <property type="entry name" value="MEPRIN/TRAF-LIKE MATH FAMILY-C.ELEGANS"/>
    <property type="match status" value="1"/>
</dbReference>
<sequence length="179" mass="20093">MSAPKRAAKDPPDGPDAKKSMDFSDADPALFDGMVQHLARHSPFFRTLFFEGFEESKKDVVKLKDFTAEAFQLFLELVNGQHRLNDDNIEGITMAAAMWQAEIPLGKCLKFIAQHSKLAKKDKLVLADKYDLTSLKNSLFDDVKSVADMEDLLPDMEITNFKPDTITLVAKKLMKINGI</sequence>
<reference evidence="3 4" key="1">
    <citation type="submission" date="2022-04" db="EMBL/GenBank/DDBJ databases">
        <title>Chromosome-level reference genomes for two strains of Caenorhabditis briggsae: an improved platform for comparative genomics.</title>
        <authorList>
            <person name="Stevens L."/>
            <person name="Andersen E."/>
        </authorList>
    </citation>
    <scope>NUCLEOTIDE SEQUENCE [LARGE SCALE GENOMIC DNA]</scope>
    <source>
        <strain evidence="3">VX34</strain>
        <tissue evidence="3">Whole-organism</tissue>
    </source>
</reference>
<dbReference type="PROSITE" id="PS50097">
    <property type="entry name" value="BTB"/>
    <property type="match status" value="1"/>
</dbReference>
<dbReference type="EMBL" id="CP092621">
    <property type="protein sequence ID" value="UMM20491.1"/>
    <property type="molecule type" value="Genomic_DNA"/>
</dbReference>
<dbReference type="InterPro" id="IPR000210">
    <property type="entry name" value="BTB/POZ_dom"/>
</dbReference>